<organism evidence="2 3">
    <name type="scientific">Hibiscus trionum</name>
    <name type="common">Flower of an hour</name>
    <dbReference type="NCBI Taxonomy" id="183268"/>
    <lineage>
        <taxon>Eukaryota</taxon>
        <taxon>Viridiplantae</taxon>
        <taxon>Streptophyta</taxon>
        <taxon>Embryophyta</taxon>
        <taxon>Tracheophyta</taxon>
        <taxon>Spermatophyta</taxon>
        <taxon>Magnoliopsida</taxon>
        <taxon>eudicotyledons</taxon>
        <taxon>Gunneridae</taxon>
        <taxon>Pentapetalae</taxon>
        <taxon>rosids</taxon>
        <taxon>malvids</taxon>
        <taxon>Malvales</taxon>
        <taxon>Malvaceae</taxon>
        <taxon>Malvoideae</taxon>
        <taxon>Hibiscus</taxon>
    </lineage>
</organism>
<protein>
    <recommendedName>
        <fullName evidence="4">Secreted protein</fullName>
    </recommendedName>
</protein>
<comment type="caution">
    <text evidence="2">The sequence shown here is derived from an EMBL/GenBank/DDBJ whole genome shotgun (WGS) entry which is preliminary data.</text>
</comment>
<gene>
    <name evidence="2" type="ORF">HRI_003928200</name>
</gene>
<evidence type="ECO:0000313" key="2">
    <source>
        <dbReference type="EMBL" id="GMJ02590.1"/>
    </source>
</evidence>
<dbReference type="OrthoDB" id="998583at2759"/>
<feature type="signal peptide" evidence="1">
    <location>
        <begin position="1"/>
        <end position="22"/>
    </location>
</feature>
<dbReference type="Proteomes" id="UP001165190">
    <property type="component" value="Unassembled WGS sequence"/>
</dbReference>
<keyword evidence="1" id="KW-0732">Signal</keyword>
<name>A0A9W7MK23_HIBTR</name>
<keyword evidence="3" id="KW-1185">Reference proteome</keyword>
<evidence type="ECO:0000256" key="1">
    <source>
        <dbReference type="SAM" id="SignalP"/>
    </source>
</evidence>
<dbReference type="AlphaFoldDB" id="A0A9W7MK23"/>
<sequence>MKRILFAMVLMALLVSTELAVAVHGRTLRSNTTTVEENVGGGCEEQRGASVSSFAVLSSSAAANDSGSRGWFRRLGFRLASGPSRRGPGH</sequence>
<proteinExistence type="predicted"/>
<feature type="chain" id="PRO_5040909879" description="Secreted protein" evidence="1">
    <location>
        <begin position="23"/>
        <end position="90"/>
    </location>
</feature>
<reference evidence="2" key="1">
    <citation type="submission" date="2023-05" db="EMBL/GenBank/DDBJ databases">
        <title>Genome and transcriptome analyses reveal genes involved in the formation of fine ridges on petal epidermal cells in Hibiscus trionum.</title>
        <authorList>
            <person name="Koshimizu S."/>
            <person name="Masuda S."/>
            <person name="Ishii T."/>
            <person name="Shirasu K."/>
            <person name="Hoshino A."/>
            <person name="Arita M."/>
        </authorList>
    </citation>
    <scope>NUCLEOTIDE SEQUENCE</scope>
    <source>
        <strain evidence="2">Hamamatsu line</strain>
    </source>
</reference>
<dbReference type="EMBL" id="BSYR01000036">
    <property type="protein sequence ID" value="GMJ02590.1"/>
    <property type="molecule type" value="Genomic_DNA"/>
</dbReference>
<evidence type="ECO:0000313" key="3">
    <source>
        <dbReference type="Proteomes" id="UP001165190"/>
    </source>
</evidence>
<evidence type="ECO:0008006" key="4">
    <source>
        <dbReference type="Google" id="ProtNLM"/>
    </source>
</evidence>
<accession>A0A9W7MK23</accession>